<organism evidence="1 2">
    <name type="scientific">Chroococcidiopsis cubana SAG 39.79</name>
    <dbReference type="NCBI Taxonomy" id="388085"/>
    <lineage>
        <taxon>Bacteria</taxon>
        <taxon>Bacillati</taxon>
        <taxon>Cyanobacteriota</taxon>
        <taxon>Cyanophyceae</taxon>
        <taxon>Chroococcidiopsidales</taxon>
        <taxon>Chroococcidiopsidaceae</taxon>
        <taxon>Chroococcidiopsis</taxon>
    </lineage>
</organism>
<dbReference type="EMBL" id="RSCK01000006">
    <property type="protein sequence ID" value="RUT13516.1"/>
    <property type="molecule type" value="Genomic_DNA"/>
</dbReference>
<dbReference type="Proteomes" id="UP000282574">
    <property type="component" value="Unassembled WGS sequence"/>
</dbReference>
<evidence type="ECO:0000313" key="1">
    <source>
        <dbReference type="EMBL" id="RUT13516.1"/>
    </source>
</evidence>
<keyword evidence="2" id="KW-1185">Reference proteome</keyword>
<protein>
    <submittedName>
        <fullName evidence="1">Uncharacterized protein</fullName>
    </submittedName>
</protein>
<accession>A0AB37UQ14</accession>
<evidence type="ECO:0000313" key="2">
    <source>
        <dbReference type="Proteomes" id="UP000282574"/>
    </source>
</evidence>
<proteinExistence type="predicted"/>
<name>A0AB37UQ14_9CYAN</name>
<comment type="caution">
    <text evidence="1">The sequence shown here is derived from an EMBL/GenBank/DDBJ whole genome shotgun (WGS) entry which is preliminary data.</text>
</comment>
<gene>
    <name evidence="1" type="ORF">DSM107010_11390</name>
</gene>
<sequence>MRSQFIVFLSMTQESLSEEQQAKLAEITELAKIAEQKAREMSEFATAIAQKYQQHLSLF</sequence>
<dbReference type="AlphaFoldDB" id="A0AB37UQ14"/>
<reference evidence="1 2" key="1">
    <citation type="journal article" date="2019" name="Genome Biol. Evol.">
        <title>Day and night: Metabolic profiles and evolutionary relationships of six axenic non-marine cyanobacteria.</title>
        <authorList>
            <person name="Will S.E."/>
            <person name="Henke P."/>
            <person name="Boedeker C."/>
            <person name="Huang S."/>
            <person name="Brinkmann H."/>
            <person name="Rohde M."/>
            <person name="Jarek M."/>
            <person name="Friedl T."/>
            <person name="Seufert S."/>
            <person name="Schumacher M."/>
            <person name="Overmann J."/>
            <person name="Neumann-Schaal M."/>
            <person name="Petersen J."/>
        </authorList>
    </citation>
    <scope>NUCLEOTIDE SEQUENCE [LARGE SCALE GENOMIC DNA]</scope>
    <source>
        <strain evidence="1 2">SAG 39.79</strain>
    </source>
</reference>